<name>A0A8J6C9Q4_DIALT</name>
<dbReference type="OrthoDB" id="1577640at2759"/>
<feature type="repeat" description="ANK" evidence="3">
    <location>
        <begin position="71"/>
        <end position="103"/>
    </location>
</feature>
<evidence type="ECO:0000256" key="3">
    <source>
        <dbReference type="PROSITE-ProRule" id="PRU00023"/>
    </source>
</evidence>
<dbReference type="AlphaFoldDB" id="A0A8J6C9Q4"/>
<dbReference type="Gene3D" id="1.25.40.20">
    <property type="entry name" value="Ankyrin repeat-containing domain"/>
    <property type="match status" value="3"/>
</dbReference>
<keyword evidence="1" id="KW-0677">Repeat</keyword>
<sequence length="194" mass="19325">MADADGRTPLHHAACGGRADEVRGLLAAGASALTCDDARWTPLHSAASAGHVAVCELLLDASADANAANEAGCSPLHYALSKGHGAIAARLLAAGSDPTKLDRAGLSPLHRGCAASQLDAVRAACEALPAHALNLPAAGGSSALHLAAFEAREDICAALIDAGADLHAVDADGRTPLDLCPGDVRARLAARAGQ</sequence>
<gene>
    <name evidence="4" type="ORF">KFE25_008141</name>
</gene>
<dbReference type="Proteomes" id="UP000751190">
    <property type="component" value="Unassembled WGS sequence"/>
</dbReference>
<keyword evidence="5" id="KW-1185">Reference proteome</keyword>
<dbReference type="PROSITE" id="PS50088">
    <property type="entry name" value="ANK_REPEAT"/>
    <property type="match status" value="4"/>
</dbReference>
<comment type="caution">
    <text evidence="4">The sequence shown here is derived from an EMBL/GenBank/DDBJ whole genome shotgun (WGS) entry which is preliminary data.</text>
</comment>
<evidence type="ECO:0000256" key="1">
    <source>
        <dbReference type="ARBA" id="ARBA00022737"/>
    </source>
</evidence>
<accession>A0A8J6C9Q4</accession>
<feature type="repeat" description="ANK" evidence="3">
    <location>
        <begin position="38"/>
        <end position="70"/>
    </location>
</feature>
<reference evidence="4" key="1">
    <citation type="submission" date="2021-05" db="EMBL/GenBank/DDBJ databases">
        <title>The genome of the haptophyte Pavlova lutheri (Diacronema luteri, Pavlovales) - a model for lipid biosynthesis in eukaryotic algae.</title>
        <authorList>
            <person name="Hulatt C.J."/>
            <person name="Posewitz M.C."/>
        </authorList>
    </citation>
    <scope>NUCLEOTIDE SEQUENCE</scope>
    <source>
        <strain evidence="4">NIVA-4/92</strain>
    </source>
</reference>
<keyword evidence="2 3" id="KW-0040">ANK repeat</keyword>
<evidence type="ECO:0000313" key="4">
    <source>
        <dbReference type="EMBL" id="KAG8466762.1"/>
    </source>
</evidence>
<protein>
    <submittedName>
        <fullName evidence="4">Uncharacterized protein</fullName>
    </submittedName>
</protein>
<proteinExistence type="predicted"/>
<evidence type="ECO:0000313" key="5">
    <source>
        <dbReference type="Proteomes" id="UP000751190"/>
    </source>
</evidence>
<dbReference type="EMBL" id="JAGTXO010000007">
    <property type="protein sequence ID" value="KAG8466762.1"/>
    <property type="molecule type" value="Genomic_DNA"/>
</dbReference>
<feature type="repeat" description="ANK" evidence="3">
    <location>
        <begin position="5"/>
        <end position="37"/>
    </location>
</feature>
<dbReference type="SUPFAM" id="SSF48403">
    <property type="entry name" value="Ankyrin repeat"/>
    <property type="match status" value="1"/>
</dbReference>
<dbReference type="Pfam" id="PF13637">
    <property type="entry name" value="Ank_4"/>
    <property type="match status" value="1"/>
</dbReference>
<dbReference type="InterPro" id="IPR002110">
    <property type="entry name" value="Ankyrin_rpt"/>
</dbReference>
<organism evidence="4 5">
    <name type="scientific">Diacronema lutheri</name>
    <name type="common">Unicellular marine alga</name>
    <name type="synonym">Monochrysis lutheri</name>
    <dbReference type="NCBI Taxonomy" id="2081491"/>
    <lineage>
        <taxon>Eukaryota</taxon>
        <taxon>Haptista</taxon>
        <taxon>Haptophyta</taxon>
        <taxon>Pavlovophyceae</taxon>
        <taxon>Pavlovales</taxon>
        <taxon>Pavlovaceae</taxon>
        <taxon>Diacronema</taxon>
    </lineage>
</organism>
<feature type="repeat" description="ANK" evidence="3">
    <location>
        <begin position="139"/>
        <end position="171"/>
    </location>
</feature>
<dbReference type="PRINTS" id="PR01415">
    <property type="entry name" value="ANKYRIN"/>
</dbReference>
<dbReference type="PANTHER" id="PTHR24171">
    <property type="entry name" value="ANKYRIN REPEAT DOMAIN-CONTAINING PROTEIN 39-RELATED"/>
    <property type="match status" value="1"/>
</dbReference>
<dbReference type="PROSITE" id="PS50297">
    <property type="entry name" value="ANK_REP_REGION"/>
    <property type="match status" value="4"/>
</dbReference>
<dbReference type="Pfam" id="PF12796">
    <property type="entry name" value="Ank_2"/>
    <property type="match status" value="1"/>
</dbReference>
<dbReference type="Pfam" id="PF00023">
    <property type="entry name" value="Ank"/>
    <property type="match status" value="1"/>
</dbReference>
<dbReference type="InterPro" id="IPR036770">
    <property type="entry name" value="Ankyrin_rpt-contain_sf"/>
</dbReference>
<dbReference type="SMART" id="SM00248">
    <property type="entry name" value="ANK"/>
    <property type="match status" value="5"/>
</dbReference>
<dbReference type="OMA" id="CDDARWT"/>
<evidence type="ECO:0000256" key="2">
    <source>
        <dbReference type="ARBA" id="ARBA00023043"/>
    </source>
</evidence>